<dbReference type="AlphaFoldDB" id="A0A1M5HW31"/>
<proteinExistence type="inferred from homology"/>
<dbReference type="PANTHER" id="PTHR30283:SF4">
    <property type="entry name" value="PEROXIDE STRESS RESISTANCE PROTEIN YAAA"/>
    <property type="match status" value="1"/>
</dbReference>
<comment type="similarity">
    <text evidence="1">Belongs to the UPF0246 family.</text>
</comment>
<reference evidence="2 3" key="1">
    <citation type="submission" date="2016-11" db="EMBL/GenBank/DDBJ databases">
        <authorList>
            <person name="Jaros S."/>
            <person name="Januszkiewicz K."/>
            <person name="Wedrychowicz H."/>
        </authorList>
    </citation>
    <scope>NUCLEOTIDE SEQUENCE [LARGE SCALE GENOMIC DNA]</scope>
    <source>
        <strain evidence="2 3">DSM 21986</strain>
    </source>
</reference>
<dbReference type="EMBL" id="FQUS01000021">
    <property type="protein sequence ID" value="SHG20119.1"/>
    <property type="molecule type" value="Genomic_DNA"/>
</dbReference>
<evidence type="ECO:0000313" key="2">
    <source>
        <dbReference type="EMBL" id="SHG20119.1"/>
    </source>
</evidence>
<evidence type="ECO:0000256" key="1">
    <source>
        <dbReference type="HAMAP-Rule" id="MF_00652"/>
    </source>
</evidence>
<dbReference type="RefSeq" id="WP_073067121.1">
    <property type="nucleotide sequence ID" value="NZ_FQUS01000021.1"/>
</dbReference>
<protein>
    <recommendedName>
        <fullName evidence="1">UPF0246 protein SAMN05443144_12139</fullName>
    </recommendedName>
</protein>
<keyword evidence="3" id="KW-1185">Reference proteome</keyword>
<organism evidence="2 3">
    <name type="scientific">Fodinibius roseus</name>
    <dbReference type="NCBI Taxonomy" id="1194090"/>
    <lineage>
        <taxon>Bacteria</taxon>
        <taxon>Pseudomonadati</taxon>
        <taxon>Balneolota</taxon>
        <taxon>Balneolia</taxon>
        <taxon>Balneolales</taxon>
        <taxon>Balneolaceae</taxon>
        <taxon>Fodinibius</taxon>
    </lineage>
</organism>
<dbReference type="HAMAP" id="MF_00652">
    <property type="entry name" value="UPF0246"/>
    <property type="match status" value="1"/>
</dbReference>
<dbReference type="OrthoDB" id="9777133at2"/>
<gene>
    <name evidence="2" type="ORF">SAMN05443144_12139</name>
</gene>
<dbReference type="InterPro" id="IPR005583">
    <property type="entry name" value="YaaA"/>
</dbReference>
<name>A0A1M5HW31_9BACT</name>
<dbReference type="Proteomes" id="UP000184041">
    <property type="component" value="Unassembled WGS sequence"/>
</dbReference>
<dbReference type="NCBIfam" id="NF002542">
    <property type="entry name" value="PRK02101.1-3"/>
    <property type="match status" value="1"/>
</dbReference>
<dbReference type="GO" id="GO:0005829">
    <property type="term" value="C:cytosol"/>
    <property type="evidence" value="ECO:0007669"/>
    <property type="project" value="TreeGrafter"/>
</dbReference>
<evidence type="ECO:0000313" key="3">
    <source>
        <dbReference type="Proteomes" id="UP000184041"/>
    </source>
</evidence>
<dbReference type="PANTHER" id="PTHR30283">
    <property type="entry name" value="PEROXIDE STRESS RESPONSE PROTEIN YAAA"/>
    <property type="match status" value="1"/>
</dbReference>
<dbReference type="STRING" id="1194090.SAMN05443144_12139"/>
<accession>A0A1M5HW31</accession>
<dbReference type="Pfam" id="PF03883">
    <property type="entry name" value="H2O2_YaaD"/>
    <property type="match status" value="1"/>
</dbReference>
<sequence>MKIVISPAKSLDYERELPTDRSTQPRFLKEAETLNSELAEMSKDELRELMDISQNLADLNYERYQKFSTPFNGENARPCIYAFDGSAYKELDAYTIDESHLDTLQNSLRILSGMYGILRPLDLMQPYRLEMGTRLQVNGHDRLYDFWDDKLTEALNEELEKDELFVNLASKEYYKALNPDKLKVDIISPVFKDFKNGDLKVIGFYAKKNRGTMARYLIENEIDTLEGLRGFNRNDYSYSGEHTENKHEPVFVR</sequence>
<dbReference type="GO" id="GO:0033194">
    <property type="term" value="P:response to hydroperoxide"/>
    <property type="evidence" value="ECO:0007669"/>
    <property type="project" value="TreeGrafter"/>
</dbReference>